<keyword evidence="6" id="KW-0358">Heparin-binding</keyword>
<evidence type="ECO:0000256" key="12">
    <source>
        <dbReference type="ARBA" id="ARBA00023273"/>
    </source>
</evidence>
<sequence>MNNILHSIMLTKSGLYFTVFLLTLQASQTKDLQDQALPGLRDVKYRHFLEAPRPMEPASVRAPQHRPRSQRSAAALSTGVKVCPQESMKEVITSHRAYYKLRVCQEAIWEAFRVFLERVPNSEEYSTWLYTCQHENLCMETLALNFSQSQEHLDLVARRVAEHAEIVGAEEAVPDPERECSWTTAIVSLPTEMPEDGNEILENGEEHVVEFSVTVVDAGYSALLHSEFPQYRRITQDLTQRMLHVFQKVPGFKEIRVLGFRSEDVSVRCAVVFNGHTELGEDSEALVEPGSAVEENPNGPKLKYIVANALRQETSLPLDLQTLSFEAVSTIYPGDGADSEALLPIPEEGSVPVTTATPGYRPTLAAVLHNSLEEFPGGPDTLPFTLPIPSAEPDVAVATVSGSGSASASAGEESAEEESAETPAVEEEAQEVLTGESPTSGGSGEREADTTQPEVQVTQAPVENLDPPGEVDPVDTSSPGPPWISSTEPLMAEAIDGLMGAAEVSTPWGSEEPEETHGAVRPPGPTDGTNAIEEEEEKEEEEPVHSGGLTPPLMEGPVAVVPDGQDEESVTGTEARVTAGEEDSGSGFPAQSDERPQESGATPAARQMSAGPLGTALDLNKELVVFFSLRVTNMMFSDDLFNKNSTEYRSLENTFLELLLPYLQSNLTGFKQLEILNFRNGSVVVNSRMKLDRPVPYNVTEAVHCVLEEFCGGAAKRLDIKIDSRSLDIEHEDQADPCKFLACDESSRCVVNSWTGEAECVCEPGYLASGGRPCQSICTLQPDYCLNDGVCHIVPGHGATCRCPVGRSWHYHGERCTELVSTPLDPSLIAGCLVASLCLVGSVLAILLFVNKKCVQTRKAVTLVSPGNSTPAEPSG</sequence>
<dbReference type="GO" id="GO:0001917">
    <property type="term" value="C:photoreceptor inner segment"/>
    <property type="evidence" value="ECO:0007669"/>
    <property type="project" value="UniProtKB-SubCell"/>
</dbReference>
<feature type="compositionally biased region" description="Acidic residues" evidence="18">
    <location>
        <begin position="413"/>
        <end position="430"/>
    </location>
</feature>
<protein>
    <recommendedName>
        <fullName evidence="14">Interphotoreceptor matrix proteoglycan 1</fullName>
    </recommendedName>
    <alternativeName>
        <fullName evidence="15">Sialoprotein associated with cones and rods</fullName>
    </alternativeName>
</protein>
<evidence type="ECO:0000256" key="20">
    <source>
        <dbReference type="SAM" id="SignalP"/>
    </source>
</evidence>
<dbReference type="Proteomes" id="UP000694546">
    <property type="component" value="Chromosome 5"/>
</dbReference>
<keyword evidence="13" id="KW-0373">Hyaluronic acid</keyword>
<feature type="domain" description="SEA" evidence="21">
    <location>
        <begin position="205"/>
        <end position="330"/>
    </location>
</feature>
<keyword evidence="17" id="KW-0245">EGF-like domain</keyword>
<evidence type="ECO:0000256" key="4">
    <source>
        <dbReference type="ARBA" id="ARBA00022525"/>
    </source>
</evidence>
<dbReference type="PANTHER" id="PTHR12199:SF3">
    <property type="entry name" value="INTERPHOTORECEPTOR MATRIX PROTEOGLYCAN 1"/>
    <property type="match status" value="1"/>
</dbReference>
<evidence type="ECO:0000256" key="7">
    <source>
        <dbReference type="ARBA" id="ARBA00022729"/>
    </source>
</evidence>
<evidence type="ECO:0000256" key="5">
    <source>
        <dbReference type="ARBA" id="ARBA00022530"/>
    </source>
</evidence>
<evidence type="ECO:0000256" key="9">
    <source>
        <dbReference type="ARBA" id="ARBA00022981"/>
    </source>
</evidence>
<evidence type="ECO:0000256" key="1">
    <source>
        <dbReference type="ARBA" id="ARBA00004437"/>
    </source>
</evidence>
<dbReference type="InterPro" id="IPR000082">
    <property type="entry name" value="SEA_dom"/>
</dbReference>
<evidence type="ECO:0000313" key="24">
    <source>
        <dbReference type="Proteomes" id="UP000694546"/>
    </source>
</evidence>
<feature type="region of interest" description="Disordered" evidence="18">
    <location>
        <begin position="505"/>
        <end position="608"/>
    </location>
</feature>
<dbReference type="Ensembl" id="ENSGMOT00000011395.2">
    <property type="protein sequence ID" value="ENSGMOP00000011094.2"/>
    <property type="gene ID" value="ENSGMOG00000010359.2"/>
</dbReference>
<evidence type="ECO:0000256" key="19">
    <source>
        <dbReference type="SAM" id="Phobius"/>
    </source>
</evidence>
<dbReference type="GO" id="GO:0007601">
    <property type="term" value="P:visual perception"/>
    <property type="evidence" value="ECO:0007669"/>
    <property type="project" value="InterPro"/>
</dbReference>
<name>A0A8C5F6X0_GADMO</name>
<feature type="compositionally biased region" description="Polar residues" evidence="18">
    <location>
        <begin position="450"/>
        <end position="461"/>
    </location>
</feature>
<keyword evidence="19" id="KW-0812">Transmembrane</keyword>
<dbReference type="PROSITE" id="PS50026">
    <property type="entry name" value="EGF_3"/>
    <property type="match status" value="1"/>
</dbReference>
<reference evidence="23" key="1">
    <citation type="submission" date="2025-08" db="UniProtKB">
        <authorList>
            <consortium name="Ensembl"/>
        </authorList>
    </citation>
    <scope>IDENTIFICATION</scope>
</reference>
<dbReference type="InterPro" id="IPR039861">
    <property type="entry name" value="IMPG"/>
</dbReference>
<feature type="signal peptide" evidence="20">
    <location>
        <begin position="1"/>
        <end position="29"/>
    </location>
</feature>
<proteinExistence type="predicted"/>
<feature type="transmembrane region" description="Helical" evidence="19">
    <location>
        <begin position="828"/>
        <end position="850"/>
    </location>
</feature>
<dbReference type="SUPFAM" id="SSF82671">
    <property type="entry name" value="SEA domain"/>
    <property type="match status" value="1"/>
</dbReference>
<evidence type="ECO:0000256" key="3">
    <source>
        <dbReference type="ARBA" id="ARBA00004593"/>
    </source>
</evidence>
<keyword evidence="5" id="KW-0272">Extracellular matrix</keyword>
<comment type="subcellular location">
    <subcellularLocation>
        <location evidence="2">Cell projection</location>
        <location evidence="2">Cilium</location>
        <location evidence="2">Photoreceptor outer segment</location>
    </subcellularLocation>
    <subcellularLocation>
        <location evidence="1">Photoreceptor inner segment</location>
    </subcellularLocation>
    <subcellularLocation>
        <location evidence="3">Secreted</location>
        <location evidence="3">Extracellular space</location>
        <location evidence="3">Extracellular matrix</location>
        <location evidence="3">Interphotoreceptor matrix</location>
    </subcellularLocation>
</comment>
<accession>A0A8C5F6X0</accession>
<comment type="caution">
    <text evidence="17">Lacks conserved residue(s) required for the propagation of feature annotation.</text>
</comment>
<keyword evidence="19" id="KW-1133">Transmembrane helix</keyword>
<comment type="function">
    <text evidence="16">Chondroitin sulfate-, heparin- and hyaluronan-binding protein. May serve to form a basic macromolecular scaffold comprising the insoluble interphotoreceptor matrix.</text>
</comment>
<organism evidence="23 24">
    <name type="scientific">Gadus morhua</name>
    <name type="common">Atlantic cod</name>
    <dbReference type="NCBI Taxonomy" id="8049"/>
    <lineage>
        <taxon>Eukaryota</taxon>
        <taxon>Metazoa</taxon>
        <taxon>Chordata</taxon>
        <taxon>Craniata</taxon>
        <taxon>Vertebrata</taxon>
        <taxon>Euteleostomi</taxon>
        <taxon>Actinopterygii</taxon>
        <taxon>Neopterygii</taxon>
        <taxon>Teleostei</taxon>
        <taxon>Neoteleostei</taxon>
        <taxon>Acanthomorphata</taxon>
        <taxon>Zeiogadaria</taxon>
        <taxon>Gadariae</taxon>
        <taxon>Gadiformes</taxon>
        <taxon>Gadoidei</taxon>
        <taxon>Gadidae</taxon>
        <taxon>Gadus</taxon>
    </lineage>
</organism>
<feature type="compositionally biased region" description="Acidic residues" evidence="18">
    <location>
        <begin position="532"/>
        <end position="542"/>
    </location>
</feature>
<evidence type="ECO:0000256" key="13">
    <source>
        <dbReference type="ARBA" id="ARBA00023290"/>
    </source>
</evidence>
<evidence type="ECO:0000256" key="10">
    <source>
        <dbReference type="ARBA" id="ARBA00023170"/>
    </source>
</evidence>
<evidence type="ECO:0000259" key="22">
    <source>
        <dbReference type="PROSITE" id="PS50026"/>
    </source>
</evidence>
<feature type="domain" description="EGF-like" evidence="22">
    <location>
        <begin position="775"/>
        <end position="817"/>
    </location>
</feature>
<feature type="chain" id="PRO_5045742570" description="Interphotoreceptor matrix proteoglycan 1" evidence="20">
    <location>
        <begin position="30"/>
        <end position="876"/>
    </location>
</feature>
<dbReference type="Pfam" id="PF01390">
    <property type="entry name" value="SEA"/>
    <property type="match status" value="1"/>
</dbReference>
<keyword evidence="19" id="KW-0472">Membrane</keyword>
<evidence type="ECO:0000256" key="18">
    <source>
        <dbReference type="SAM" id="MobiDB-lite"/>
    </source>
</evidence>
<reference evidence="23" key="2">
    <citation type="submission" date="2025-09" db="UniProtKB">
        <authorList>
            <consortium name="Ensembl"/>
        </authorList>
    </citation>
    <scope>IDENTIFICATION</scope>
</reference>
<dbReference type="InterPro" id="IPR036364">
    <property type="entry name" value="SEA_dom_sf"/>
</dbReference>
<dbReference type="InterPro" id="IPR000742">
    <property type="entry name" value="EGF"/>
</dbReference>
<evidence type="ECO:0000256" key="16">
    <source>
        <dbReference type="ARBA" id="ARBA00045407"/>
    </source>
</evidence>
<evidence type="ECO:0000256" key="14">
    <source>
        <dbReference type="ARBA" id="ARBA00040753"/>
    </source>
</evidence>
<evidence type="ECO:0000259" key="21">
    <source>
        <dbReference type="PROSITE" id="PS50024"/>
    </source>
</evidence>
<dbReference type="PANTHER" id="PTHR12199">
    <property type="entry name" value="INTERPHOTORECEPTOR MATRIX PROTEOGLYCAN"/>
    <property type="match status" value="1"/>
</dbReference>
<evidence type="ECO:0000313" key="23">
    <source>
        <dbReference type="Ensembl" id="ENSGMOP00000011094.2"/>
    </source>
</evidence>
<dbReference type="GO" id="GO:0008201">
    <property type="term" value="F:heparin binding"/>
    <property type="evidence" value="ECO:0007669"/>
    <property type="project" value="UniProtKB-KW"/>
</dbReference>
<dbReference type="GO" id="GO:0033165">
    <property type="term" value="C:interphotoreceptor matrix"/>
    <property type="evidence" value="ECO:0007669"/>
    <property type="project" value="UniProtKB-SubCell"/>
</dbReference>
<evidence type="ECO:0000256" key="2">
    <source>
        <dbReference type="ARBA" id="ARBA00004504"/>
    </source>
</evidence>
<dbReference type="SMART" id="SM00200">
    <property type="entry name" value="SEA"/>
    <property type="match status" value="2"/>
</dbReference>
<evidence type="ECO:0000256" key="15">
    <source>
        <dbReference type="ARBA" id="ARBA00042018"/>
    </source>
</evidence>
<keyword evidence="7 20" id="KW-0732">Signal</keyword>
<dbReference type="Gene3D" id="2.10.25.10">
    <property type="entry name" value="Laminin"/>
    <property type="match status" value="1"/>
</dbReference>
<dbReference type="Pfam" id="PF00008">
    <property type="entry name" value="EGF"/>
    <property type="match status" value="1"/>
</dbReference>
<keyword evidence="4" id="KW-0964">Secreted</keyword>
<dbReference type="Gene3D" id="3.30.70.960">
    <property type="entry name" value="SEA domain"/>
    <property type="match status" value="1"/>
</dbReference>
<keyword evidence="9" id="KW-0730">Sialic acid</keyword>
<keyword evidence="12" id="KW-0966">Cell projection</keyword>
<dbReference type="OMA" id="CQSTCAL"/>
<dbReference type="GO" id="GO:0005540">
    <property type="term" value="F:hyaluronic acid binding"/>
    <property type="evidence" value="ECO:0007669"/>
    <property type="project" value="UniProtKB-KW"/>
</dbReference>
<evidence type="ECO:0000256" key="17">
    <source>
        <dbReference type="PROSITE-ProRule" id="PRU00076"/>
    </source>
</evidence>
<keyword evidence="24" id="KW-1185">Reference proteome</keyword>
<feature type="compositionally biased region" description="Low complexity" evidence="18">
    <location>
        <begin position="398"/>
        <end position="412"/>
    </location>
</feature>
<evidence type="ECO:0000256" key="11">
    <source>
        <dbReference type="ARBA" id="ARBA00023180"/>
    </source>
</evidence>
<keyword evidence="8" id="KW-0677">Repeat</keyword>
<dbReference type="GeneTree" id="ENSGT00530000063503"/>
<feature type="region of interest" description="Disordered" evidence="18">
    <location>
        <begin position="398"/>
        <end position="482"/>
    </location>
</feature>
<keyword evidence="11" id="KW-0325">Glycoprotein</keyword>
<keyword evidence="10" id="KW-0675">Receptor</keyword>
<evidence type="ECO:0000256" key="8">
    <source>
        <dbReference type="ARBA" id="ARBA00022737"/>
    </source>
</evidence>
<feature type="domain" description="SEA" evidence="21">
    <location>
        <begin position="621"/>
        <end position="734"/>
    </location>
</feature>
<dbReference type="GO" id="GO:0001750">
    <property type="term" value="C:photoreceptor outer segment"/>
    <property type="evidence" value="ECO:0007669"/>
    <property type="project" value="UniProtKB-SubCell"/>
</dbReference>
<dbReference type="AlphaFoldDB" id="A0A8C5F6X0"/>
<dbReference type="PROSITE" id="PS50024">
    <property type="entry name" value="SEA"/>
    <property type="match status" value="2"/>
</dbReference>
<evidence type="ECO:0000256" key="6">
    <source>
        <dbReference type="ARBA" id="ARBA00022674"/>
    </source>
</evidence>